<dbReference type="AlphaFoldDB" id="G0N2L3"/>
<name>G0N2L3_CAEBE</name>
<dbReference type="HOGENOM" id="CLU_765540_0_0_1"/>
<dbReference type="GO" id="GO:0045087">
    <property type="term" value="P:innate immune response"/>
    <property type="evidence" value="ECO:0007669"/>
    <property type="project" value="TreeGrafter"/>
</dbReference>
<accession>G0N2L3</accession>
<evidence type="ECO:0000259" key="1">
    <source>
        <dbReference type="Pfam" id="PF23673"/>
    </source>
</evidence>
<evidence type="ECO:0000313" key="2">
    <source>
        <dbReference type="EMBL" id="EGT50764.1"/>
    </source>
</evidence>
<dbReference type="PANTHER" id="PTHR23062:SF3">
    <property type="entry name" value="ANF_RECEPTOR DOMAIN-CONTAINING PROTEIN-RELATED"/>
    <property type="match status" value="1"/>
</dbReference>
<dbReference type="PANTHER" id="PTHR23062">
    <property type="entry name" value="HYPOTHETICAL PROTEIN C.ELEGANS"/>
    <property type="match status" value="1"/>
</dbReference>
<gene>
    <name evidence="2" type="ORF">CAEBREN_09418</name>
</gene>
<evidence type="ECO:0000313" key="3">
    <source>
        <dbReference type="Proteomes" id="UP000008068"/>
    </source>
</evidence>
<dbReference type="InterPro" id="IPR055578">
    <property type="entry name" value="DUF7154"/>
</dbReference>
<protein>
    <recommendedName>
        <fullName evidence="1">DUF7154 domain-containing protein</fullName>
    </recommendedName>
</protein>
<feature type="domain" description="DUF7154" evidence="1">
    <location>
        <begin position="258"/>
        <end position="360"/>
    </location>
</feature>
<organism evidence="3">
    <name type="scientific">Caenorhabditis brenneri</name>
    <name type="common">Nematode worm</name>
    <dbReference type="NCBI Taxonomy" id="135651"/>
    <lineage>
        <taxon>Eukaryota</taxon>
        <taxon>Metazoa</taxon>
        <taxon>Ecdysozoa</taxon>
        <taxon>Nematoda</taxon>
        <taxon>Chromadorea</taxon>
        <taxon>Rhabditida</taxon>
        <taxon>Rhabditina</taxon>
        <taxon>Rhabditomorpha</taxon>
        <taxon>Rhabditoidea</taxon>
        <taxon>Rhabditidae</taxon>
        <taxon>Peloderinae</taxon>
        <taxon>Caenorhabditis</taxon>
    </lineage>
</organism>
<dbReference type="InParanoid" id="G0N2L3"/>
<reference evidence="3" key="1">
    <citation type="submission" date="2011-07" db="EMBL/GenBank/DDBJ databases">
        <authorList>
            <consortium name="Caenorhabditis brenneri Sequencing and Analysis Consortium"/>
            <person name="Wilson R.K."/>
        </authorList>
    </citation>
    <scope>NUCLEOTIDE SEQUENCE [LARGE SCALE GENOMIC DNA]</scope>
    <source>
        <strain evidence="3">PB2801</strain>
    </source>
</reference>
<proteinExistence type="predicted"/>
<keyword evidence="3" id="KW-1185">Reference proteome</keyword>
<dbReference type="Proteomes" id="UP000008068">
    <property type="component" value="Unassembled WGS sequence"/>
</dbReference>
<dbReference type="Pfam" id="PF23673">
    <property type="entry name" value="DUF7154"/>
    <property type="match status" value="1"/>
</dbReference>
<dbReference type="EMBL" id="GL379830">
    <property type="protein sequence ID" value="EGT50764.1"/>
    <property type="molecule type" value="Genomic_DNA"/>
</dbReference>
<sequence length="362" mass="41397">MNMQSTISHHLANLFDFIPSRNEAGSGATGKCSSGKWSVTDDRQNKHTLDKLLAFCYYTKPTRFCLPSEPKLFLFAYSRDFSWSDLDRIVYQFSRSPNVAPEFKTFAHVQIDAVEQQEIHFSENYTAFYESIRPQILNPPPGFGDSVTGSDLTNVLATYLKTQPRIACGARIFAVLKRYPNQEDVSELVSLLQQYRITLEITVSADTIGGDGVDVVYQLTGQTYGIRRPSRGDANIYYYTSQLRHNQVSSYYPVFISNVYVSGNGSITLPDLEIPFDGTYMISYGYVEKAKDIWNATHIDSDCEWINVESSEVLHAPPWTFWRVGVFASELNMTRGLYHSKFNYQFRKNDEMRIQLRVHSLT</sequence>